<keyword evidence="3" id="KW-0067">ATP-binding</keyword>
<sequence>MHDALGKHLPSAPLDTFVGRGRRTCKRQRQLKAHEQEMYGVPIPSVVSDSSQQSFKHSGGSDKNTVFSDVTQEEVTQSCLFTSANGNAVTHQHCDADMLENATNDAVPSIGVPPGDAIELAYKNSGTSLEESHMRSSLDTHVNTLGNQDHSQPMDPQCSTYNNISDGAHALSSNTLKETTNSARPLNQRKRRNISGGQGKRSRLRQRYSAADTNEDLGDCNERCRYCNAAFWAGEQLAGHRSHTSHPKYHLCCGDGKIFMEPENRMSHFEGSDDHALDPEIVQGLINFLDANNELVQLFRTARDKCADADVLNFKVRLYNAKGARNYELPTSQTLGAIVFDSGPTTEADYDRKRRNISGGQGKRSRLRQRYSPADTNEDASPVYQDLGDCNERCRYCNAAFWAGEQLAGHRSHTSSDDHDLDPEIVQGLINFLDANNELVQLFRTARDKCAGADVPNFKVRLYNAKGARNYELPTSQTLGAIVFDSGPTTKVDYDVIIEYRDAPPKKNQQTPSVIHVAAVSTYFHLWSARVSYKVDTTISRSKCENETGVKYIPVAPKAWSI</sequence>
<dbReference type="OrthoDB" id="6437323at2759"/>
<keyword evidence="4" id="KW-1185">Reference proteome</keyword>
<evidence type="ECO:0000313" key="4">
    <source>
        <dbReference type="Proteomes" id="UP000245207"/>
    </source>
</evidence>
<dbReference type="PANTHER" id="PTHR45786">
    <property type="entry name" value="DNA BINDING PROTEIN-LIKE"/>
    <property type="match status" value="1"/>
</dbReference>
<feature type="compositionally biased region" description="Polar residues" evidence="1">
    <location>
        <begin position="141"/>
        <end position="151"/>
    </location>
</feature>
<keyword evidence="3" id="KW-0547">Nucleotide-binding</keyword>
<feature type="region of interest" description="Disordered" evidence="1">
    <location>
        <begin position="349"/>
        <end position="380"/>
    </location>
</feature>
<gene>
    <name evidence="3" type="ORF">CTI12_AA171960</name>
</gene>
<keyword evidence="3" id="KW-0347">Helicase</keyword>
<dbReference type="EMBL" id="PKPP01001388">
    <property type="protein sequence ID" value="PWA83131.1"/>
    <property type="molecule type" value="Genomic_DNA"/>
</dbReference>
<feature type="compositionally biased region" description="Polar residues" evidence="1">
    <location>
        <begin position="157"/>
        <end position="185"/>
    </location>
</feature>
<dbReference type="PROSITE" id="PS00028">
    <property type="entry name" value="ZINC_FINGER_C2H2_1"/>
    <property type="match status" value="1"/>
</dbReference>
<evidence type="ECO:0000256" key="1">
    <source>
        <dbReference type="SAM" id="MobiDB-lite"/>
    </source>
</evidence>
<reference evidence="3 4" key="1">
    <citation type="journal article" date="2018" name="Mol. Plant">
        <title>The genome of Artemisia annua provides insight into the evolution of Asteraceae family and artemisinin biosynthesis.</title>
        <authorList>
            <person name="Shen Q."/>
            <person name="Zhang L."/>
            <person name="Liao Z."/>
            <person name="Wang S."/>
            <person name="Yan T."/>
            <person name="Shi P."/>
            <person name="Liu M."/>
            <person name="Fu X."/>
            <person name="Pan Q."/>
            <person name="Wang Y."/>
            <person name="Lv Z."/>
            <person name="Lu X."/>
            <person name="Zhang F."/>
            <person name="Jiang W."/>
            <person name="Ma Y."/>
            <person name="Chen M."/>
            <person name="Hao X."/>
            <person name="Li L."/>
            <person name="Tang Y."/>
            <person name="Lv G."/>
            <person name="Zhou Y."/>
            <person name="Sun X."/>
            <person name="Brodelius P.E."/>
            <person name="Rose J.K.C."/>
            <person name="Tang K."/>
        </authorList>
    </citation>
    <scope>NUCLEOTIDE SEQUENCE [LARGE SCALE GENOMIC DNA]</scope>
    <source>
        <strain evidence="4">cv. Huhao1</strain>
        <tissue evidence="3">Leaf</tissue>
    </source>
</reference>
<dbReference type="InterPro" id="IPR013087">
    <property type="entry name" value="Znf_C2H2_type"/>
</dbReference>
<feature type="domain" description="C2H2-type" evidence="2">
    <location>
        <begin position="224"/>
        <end position="246"/>
    </location>
</feature>
<organism evidence="3 4">
    <name type="scientific">Artemisia annua</name>
    <name type="common">Sweet wormwood</name>
    <dbReference type="NCBI Taxonomy" id="35608"/>
    <lineage>
        <taxon>Eukaryota</taxon>
        <taxon>Viridiplantae</taxon>
        <taxon>Streptophyta</taxon>
        <taxon>Embryophyta</taxon>
        <taxon>Tracheophyta</taxon>
        <taxon>Spermatophyta</taxon>
        <taxon>Magnoliopsida</taxon>
        <taxon>eudicotyledons</taxon>
        <taxon>Gunneridae</taxon>
        <taxon>Pentapetalae</taxon>
        <taxon>asterids</taxon>
        <taxon>campanulids</taxon>
        <taxon>Asterales</taxon>
        <taxon>Asteraceae</taxon>
        <taxon>Asteroideae</taxon>
        <taxon>Anthemideae</taxon>
        <taxon>Artemisiinae</taxon>
        <taxon>Artemisia</taxon>
    </lineage>
</organism>
<name>A0A2U1PBJ9_ARTAN</name>
<proteinExistence type="predicted"/>
<keyword evidence="3" id="KW-0378">Hydrolase</keyword>
<feature type="region of interest" description="Disordered" evidence="1">
    <location>
        <begin position="141"/>
        <end position="210"/>
    </location>
</feature>
<feature type="region of interest" description="Disordered" evidence="1">
    <location>
        <begin position="46"/>
        <end position="65"/>
    </location>
</feature>
<feature type="compositionally biased region" description="Polar residues" evidence="1">
    <location>
        <begin position="47"/>
        <end position="65"/>
    </location>
</feature>
<evidence type="ECO:0000313" key="3">
    <source>
        <dbReference type="EMBL" id="PWA83131.1"/>
    </source>
</evidence>
<protein>
    <submittedName>
        <fullName evidence="3">DNA helicase PIF1, ATP-dependent</fullName>
    </submittedName>
</protein>
<dbReference type="AlphaFoldDB" id="A0A2U1PBJ9"/>
<dbReference type="PANTHER" id="PTHR45786:SF74">
    <property type="entry name" value="ATP-DEPENDENT DNA HELICASE"/>
    <property type="match status" value="1"/>
</dbReference>
<evidence type="ECO:0000259" key="2">
    <source>
        <dbReference type="PROSITE" id="PS00028"/>
    </source>
</evidence>
<dbReference type="Proteomes" id="UP000245207">
    <property type="component" value="Unassembled WGS sequence"/>
</dbReference>
<accession>A0A2U1PBJ9</accession>
<comment type="caution">
    <text evidence="3">The sequence shown here is derived from an EMBL/GenBank/DDBJ whole genome shotgun (WGS) entry which is preliminary data.</text>
</comment>
<dbReference type="GO" id="GO:0004386">
    <property type="term" value="F:helicase activity"/>
    <property type="evidence" value="ECO:0007669"/>
    <property type="project" value="UniProtKB-KW"/>
</dbReference>